<dbReference type="AlphaFoldDB" id="A0A381WT73"/>
<evidence type="ECO:0000313" key="1">
    <source>
        <dbReference type="EMBL" id="SVA55670.1"/>
    </source>
</evidence>
<gene>
    <name evidence="1" type="ORF">METZ01_LOCUS108524</name>
</gene>
<reference evidence="1" key="1">
    <citation type="submission" date="2018-05" db="EMBL/GenBank/DDBJ databases">
        <authorList>
            <person name="Lanie J.A."/>
            <person name="Ng W.-L."/>
            <person name="Kazmierczak K.M."/>
            <person name="Andrzejewski T.M."/>
            <person name="Davidsen T.M."/>
            <person name="Wayne K.J."/>
            <person name="Tettelin H."/>
            <person name="Glass J.I."/>
            <person name="Rusch D."/>
            <person name="Podicherti R."/>
            <person name="Tsui H.-C.T."/>
            <person name="Winkler M.E."/>
        </authorList>
    </citation>
    <scope>NUCLEOTIDE SEQUENCE</scope>
</reference>
<organism evidence="1">
    <name type="scientific">marine metagenome</name>
    <dbReference type="NCBI Taxonomy" id="408172"/>
    <lineage>
        <taxon>unclassified sequences</taxon>
        <taxon>metagenomes</taxon>
        <taxon>ecological metagenomes</taxon>
    </lineage>
</organism>
<proteinExistence type="predicted"/>
<name>A0A381WT73_9ZZZZ</name>
<protein>
    <submittedName>
        <fullName evidence="1">Uncharacterized protein</fullName>
    </submittedName>
</protein>
<dbReference type="EMBL" id="UINC01012798">
    <property type="protein sequence ID" value="SVA55670.1"/>
    <property type="molecule type" value="Genomic_DNA"/>
</dbReference>
<accession>A0A381WT73</accession>
<sequence length="163" mass="18165">MTITMSVVLAEVAVPVVASYEGRIRAMGFDRNFRKVTGPTELIIKTQADYEAFVGKIPKRTITKTNPAPPSKDPLLKKPPIDFTKHMMLAAIRPDSMYVSPKFESLIVDKDTLRVNILDPDLGETKFLNQMQGIGTYKAVVVPKHKGLVQFLRKKGRPGPSEK</sequence>